<gene>
    <name evidence="1" type="ORF">AB0756_39290</name>
</gene>
<sequence>MTLSHSPNLQSGEWLNRTVVATVYWFWESHVVDVLGAAIAGICY</sequence>
<proteinExistence type="predicted"/>
<organism evidence="1 2">
    <name type="scientific">Tolypothrix campylonemoides VB511288_2</name>
    <dbReference type="NCBI Taxonomy" id="3232311"/>
    <lineage>
        <taxon>Bacteria</taxon>
        <taxon>Bacillati</taxon>
        <taxon>Cyanobacteriota</taxon>
        <taxon>Cyanophyceae</taxon>
        <taxon>Nostocales</taxon>
        <taxon>Tolypothrichaceae</taxon>
        <taxon>Tolypothrix</taxon>
    </lineage>
</organism>
<protein>
    <submittedName>
        <fullName evidence="1">Uncharacterized protein</fullName>
    </submittedName>
</protein>
<keyword evidence="2" id="KW-1185">Reference proteome</keyword>
<reference evidence="1 2" key="1">
    <citation type="submission" date="2024-07" db="EMBL/GenBank/DDBJ databases">
        <authorList>
            <person name="Tripathy S."/>
        </authorList>
    </citation>
    <scope>NUCLEOTIDE SEQUENCE [LARGE SCALE GENOMIC DNA]</scope>
    <source>
        <strain evidence="1 2">VB511288_2</strain>
    </source>
</reference>
<dbReference type="EMBL" id="JBFPMW010000024">
    <property type="protein sequence ID" value="MFL9823089.1"/>
    <property type="molecule type" value="Genomic_DNA"/>
</dbReference>
<comment type="caution">
    <text evidence="1">The sequence shown here is derived from an EMBL/GenBank/DDBJ whole genome shotgun (WGS) entry which is preliminary data.</text>
</comment>
<accession>A0ABW8XMU7</accession>
<dbReference type="RefSeq" id="WP_408037986.1">
    <property type="nucleotide sequence ID" value="NZ_JBFPMW010000024.1"/>
</dbReference>
<name>A0ABW8XMU7_9CYAN</name>
<evidence type="ECO:0000313" key="1">
    <source>
        <dbReference type="EMBL" id="MFL9823089.1"/>
    </source>
</evidence>
<dbReference type="Proteomes" id="UP001629223">
    <property type="component" value="Unassembled WGS sequence"/>
</dbReference>
<evidence type="ECO:0000313" key="2">
    <source>
        <dbReference type="Proteomes" id="UP001629223"/>
    </source>
</evidence>